<keyword evidence="2" id="KW-0004">4Fe-4S</keyword>
<keyword evidence="6" id="KW-0411">Iron-sulfur</keyword>
<dbReference type="InterPro" id="IPR007197">
    <property type="entry name" value="rSAM"/>
</dbReference>
<dbReference type="KEGG" id="rru:Rru_A1274"/>
<dbReference type="GO" id="GO:0046872">
    <property type="term" value="F:metal ion binding"/>
    <property type="evidence" value="ECO:0007669"/>
    <property type="project" value="UniProtKB-KW"/>
</dbReference>
<organism evidence="8 9">
    <name type="scientific">Rhodospirillum rubrum (strain ATCC 11170 / ATH 1.1.1 / DSM 467 / LMG 4362 / NCIMB 8255 / S1)</name>
    <dbReference type="NCBI Taxonomy" id="269796"/>
    <lineage>
        <taxon>Bacteria</taxon>
        <taxon>Pseudomonadati</taxon>
        <taxon>Pseudomonadota</taxon>
        <taxon>Alphaproteobacteria</taxon>
        <taxon>Rhodospirillales</taxon>
        <taxon>Rhodospirillaceae</taxon>
        <taxon>Rhodospirillum</taxon>
    </lineage>
</organism>
<evidence type="ECO:0000256" key="5">
    <source>
        <dbReference type="ARBA" id="ARBA00023004"/>
    </source>
</evidence>
<dbReference type="CDD" id="cd01335">
    <property type="entry name" value="Radical_SAM"/>
    <property type="match status" value="1"/>
</dbReference>
<dbReference type="InterPro" id="IPR034457">
    <property type="entry name" value="Organic_radical-activating"/>
</dbReference>
<dbReference type="PATRIC" id="fig|269796.9.peg.1340"/>
<dbReference type="NCBIfam" id="TIGR02495">
    <property type="entry name" value="NrdG2"/>
    <property type="match status" value="1"/>
</dbReference>
<dbReference type="InterPro" id="IPR013785">
    <property type="entry name" value="Aldolase_TIM"/>
</dbReference>
<dbReference type="RefSeq" id="WP_011389029.1">
    <property type="nucleotide sequence ID" value="NC_007643.1"/>
</dbReference>
<dbReference type="SUPFAM" id="SSF102114">
    <property type="entry name" value="Radical SAM enzymes"/>
    <property type="match status" value="1"/>
</dbReference>
<evidence type="ECO:0000256" key="2">
    <source>
        <dbReference type="ARBA" id="ARBA00022485"/>
    </source>
</evidence>
<dbReference type="GO" id="GO:0003824">
    <property type="term" value="F:catalytic activity"/>
    <property type="evidence" value="ECO:0007669"/>
    <property type="project" value="InterPro"/>
</dbReference>
<dbReference type="GO" id="GO:0051539">
    <property type="term" value="F:4 iron, 4 sulfur cluster binding"/>
    <property type="evidence" value="ECO:0007669"/>
    <property type="project" value="UniProtKB-KW"/>
</dbReference>
<evidence type="ECO:0000259" key="7">
    <source>
        <dbReference type="PROSITE" id="PS51918"/>
    </source>
</evidence>
<dbReference type="SFLD" id="SFLDS00029">
    <property type="entry name" value="Radical_SAM"/>
    <property type="match status" value="1"/>
</dbReference>
<dbReference type="PANTHER" id="PTHR30352:SF13">
    <property type="entry name" value="GLYCYL-RADICAL ENZYME ACTIVATING ENZYME YJJW-RELATED"/>
    <property type="match status" value="1"/>
</dbReference>
<dbReference type="HOGENOM" id="CLU_078147_1_1_5"/>
<evidence type="ECO:0000313" key="8">
    <source>
        <dbReference type="EMBL" id="ABC22075.1"/>
    </source>
</evidence>
<dbReference type="Pfam" id="PF04055">
    <property type="entry name" value="Radical_SAM"/>
    <property type="match status" value="1"/>
</dbReference>
<dbReference type="EnsemblBacteria" id="ABC22075">
    <property type="protein sequence ID" value="ABC22075"/>
    <property type="gene ID" value="Rru_A1274"/>
</dbReference>
<keyword evidence="3" id="KW-0949">S-adenosyl-L-methionine</keyword>
<sequence length="232" mass="24229">MIPDLRIGGLARLSLCDWPGELVATVFLRGCPWRCPYCHNPGLLGARDPSDPAWEDVFGFLQSRRGLLDGVVFSGGEPTTQGGLGAAIDAARGLGFRVGLHTGGAFPDRLAALLPHLDWVGFDVKAPFDAYGAITGAADSGARARDSLDLLLASGIAYEVRTTLHPALIDEAALDALAAELAALGVASYVLQPFRAEGCADADLARSARGLAMPTLSAQAQAAFPRFCVRVG</sequence>
<evidence type="ECO:0000256" key="3">
    <source>
        <dbReference type="ARBA" id="ARBA00022691"/>
    </source>
</evidence>
<keyword evidence="9" id="KW-1185">Reference proteome</keyword>
<reference evidence="8 9" key="1">
    <citation type="journal article" date="2011" name="Stand. Genomic Sci.">
        <title>Complete genome sequence of Rhodospirillum rubrum type strain (S1).</title>
        <authorList>
            <person name="Munk A.C."/>
            <person name="Copeland A."/>
            <person name="Lucas S."/>
            <person name="Lapidus A."/>
            <person name="Del Rio T.G."/>
            <person name="Barry K."/>
            <person name="Detter J.C."/>
            <person name="Hammon N."/>
            <person name="Israni S."/>
            <person name="Pitluck S."/>
            <person name="Brettin T."/>
            <person name="Bruce D."/>
            <person name="Han C."/>
            <person name="Tapia R."/>
            <person name="Gilna P."/>
            <person name="Schmutz J."/>
            <person name="Larimer F."/>
            <person name="Land M."/>
            <person name="Kyrpides N.C."/>
            <person name="Mavromatis K."/>
            <person name="Richardson P."/>
            <person name="Rohde M."/>
            <person name="Goker M."/>
            <person name="Klenk H.P."/>
            <person name="Zhang Y."/>
            <person name="Roberts G.P."/>
            <person name="Reslewic S."/>
            <person name="Schwartz D.C."/>
        </authorList>
    </citation>
    <scope>NUCLEOTIDE SEQUENCE [LARGE SCALE GENOMIC DNA]</scope>
    <source>
        <strain evidence="9">ATCC 11170 / ATH 1.1.1 / DSM 467 / LMG 4362 / NCIMB 8255 / S1</strain>
    </source>
</reference>
<dbReference type="InterPro" id="IPR058240">
    <property type="entry name" value="rSAM_sf"/>
</dbReference>
<keyword evidence="4" id="KW-0479">Metal-binding</keyword>
<dbReference type="SFLD" id="SFLDG01094">
    <property type="entry name" value="Uncharacterised_Radical_SAM_Su"/>
    <property type="match status" value="1"/>
</dbReference>
<proteinExistence type="predicted"/>
<dbReference type="EMBL" id="CP000230">
    <property type="protein sequence ID" value="ABC22075.1"/>
    <property type="molecule type" value="Genomic_DNA"/>
</dbReference>
<dbReference type="Proteomes" id="UP000001929">
    <property type="component" value="Chromosome"/>
</dbReference>
<evidence type="ECO:0000256" key="4">
    <source>
        <dbReference type="ARBA" id="ARBA00022723"/>
    </source>
</evidence>
<protein>
    <submittedName>
        <fullName evidence="8">Radical SAM</fullName>
    </submittedName>
</protein>
<comment type="cofactor">
    <cofactor evidence="1">
        <name>[4Fe-4S] cluster</name>
        <dbReference type="ChEBI" id="CHEBI:49883"/>
    </cofactor>
</comment>
<evidence type="ECO:0000313" key="9">
    <source>
        <dbReference type="Proteomes" id="UP000001929"/>
    </source>
</evidence>
<dbReference type="PROSITE" id="PS51918">
    <property type="entry name" value="RADICAL_SAM"/>
    <property type="match status" value="1"/>
</dbReference>
<keyword evidence="5" id="KW-0408">Iron</keyword>
<dbReference type="Gene3D" id="3.20.20.70">
    <property type="entry name" value="Aldolase class I"/>
    <property type="match status" value="1"/>
</dbReference>
<dbReference type="eggNOG" id="COG1180">
    <property type="taxonomic scope" value="Bacteria"/>
</dbReference>
<dbReference type="PhylomeDB" id="Q2RUX0"/>
<evidence type="ECO:0000256" key="6">
    <source>
        <dbReference type="ARBA" id="ARBA00023014"/>
    </source>
</evidence>
<dbReference type="STRING" id="269796.Rru_A1274"/>
<name>Q2RUX0_RHORT</name>
<evidence type="ECO:0000256" key="1">
    <source>
        <dbReference type="ARBA" id="ARBA00001966"/>
    </source>
</evidence>
<accession>Q2RUX0</accession>
<dbReference type="AlphaFoldDB" id="Q2RUX0"/>
<dbReference type="PANTHER" id="PTHR30352">
    <property type="entry name" value="PYRUVATE FORMATE-LYASE-ACTIVATING ENZYME"/>
    <property type="match status" value="1"/>
</dbReference>
<dbReference type="InterPro" id="IPR012840">
    <property type="entry name" value="NrdG2"/>
</dbReference>
<gene>
    <name evidence="8" type="ordered locus">Rru_A1274</name>
</gene>
<feature type="domain" description="Radical SAM core" evidence="7">
    <location>
        <begin position="18"/>
        <end position="223"/>
    </location>
</feature>